<sequence length="369" mass="42497">MKKFDSIRPYQDHEVESVIYDLCNDKDVIKTIKSLKTNSAITKLPFLEKFISLYLRYKTKDIKSISDYQKFFETIVVNVVKNTIDDLKISGLDNLDPNKGYLFISNHRDITLDSALLNLSLHKNGFTTTKNAVGNNLMHEKWASDLMRLNKSFIIDRSEKSKKDIYKSLQLVSEFISESILKNNESVWIAQKQGRSKDGVDYTDPAVLKMIHLYSRKELSIKDFFNKISVIPVSVSYEKDPNDILKAKELYLTAINSVYIKEPREDLMSISDGITGNKGNVSISIGNEMRFQSDSYDDIADEISKTIKDLYYIHPTNIASCIIQGIKYPEHSFSNEEIDSAMEYLNKRMHIIQEDMHPFILCQYSNSVL</sequence>
<dbReference type="InterPro" id="IPR002123">
    <property type="entry name" value="Plipid/glycerol_acylTrfase"/>
</dbReference>
<dbReference type="GO" id="GO:0042840">
    <property type="term" value="P:D-glucuronate catabolic process"/>
    <property type="evidence" value="ECO:0007669"/>
    <property type="project" value="TreeGrafter"/>
</dbReference>
<dbReference type="PANTHER" id="PTHR30068:SF3">
    <property type="entry name" value="PHOSPHOLIPID_GLYCEROL ACYLTRANSFERASE DOMAIN-CONTAINING PROTEIN"/>
    <property type="match status" value="1"/>
</dbReference>
<dbReference type="GO" id="GO:0016746">
    <property type="term" value="F:acyltransferase activity"/>
    <property type="evidence" value="ECO:0007669"/>
    <property type="project" value="UniProtKB-KW"/>
</dbReference>
<reference evidence="2" key="1">
    <citation type="submission" date="2020-10" db="EMBL/GenBank/DDBJ databases">
        <title>Microbiome of the Black Sea water column analyzed by genome centric metagenomics.</title>
        <authorList>
            <person name="Cabello-Yeves P.J."/>
            <person name="Callieri C."/>
            <person name="Picazo A."/>
            <person name="Mehrshad M."/>
            <person name="Haro-Moreno J.M."/>
            <person name="Roda-Garcia J."/>
            <person name="Dzembekova N."/>
            <person name="Slabakova V."/>
            <person name="Slabakova N."/>
            <person name="Moncheva S."/>
            <person name="Rodriguez-Valera F."/>
        </authorList>
    </citation>
    <scope>NUCLEOTIDE SEQUENCE</scope>
    <source>
        <strain evidence="2">BS307-5m-G50</strain>
    </source>
</reference>
<comment type="caution">
    <text evidence="2">The sequence shown here is derived from an EMBL/GenBank/DDBJ whole genome shotgun (WGS) entry which is preliminary data.</text>
</comment>
<feature type="domain" description="Phospholipid/glycerol acyltransferase" evidence="1">
    <location>
        <begin position="87"/>
        <end position="190"/>
    </location>
</feature>
<gene>
    <name evidence="2" type="ORF">ISQ64_03300</name>
</gene>
<keyword evidence="2" id="KW-0808">Transferase</keyword>
<protein>
    <submittedName>
        <fullName evidence="2">1-acyl-sn-glycerol-3-phosphate acyltransferase</fullName>
    </submittedName>
</protein>
<name>A0A937I920_9GAMM</name>
<evidence type="ECO:0000313" key="2">
    <source>
        <dbReference type="EMBL" id="MBL6818413.1"/>
    </source>
</evidence>
<dbReference type="SUPFAM" id="SSF69593">
    <property type="entry name" value="Glycerol-3-phosphate (1)-acyltransferase"/>
    <property type="match status" value="1"/>
</dbReference>
<dbReference type="AlphaFoldDB" id="A0A937I920"/>
<evidence type="ECO:0000313" key="3">
    <source>
        <dbReference type="Proteomes" id="UP000711391"/>
    </source>
</evidence>
<proteinExistence type="predicted"/>
<dbReference type="Proteomes" id="UP000711391">
    <property type="component" value="Unassembled WGS sequence"/>
</dbReference>
<organism evidence="2 3">
    <name type="scientific">SAR86 cluster bacterium</name>
    <dbReference type="NCBI Taxonomy" id="2030880"/>
    <lineage>
        <taxon>Bacteria</taxon>
        <taxon>Pseudomonadati</taxon>
        <taxon>Pseudomonadota</taxon>
        <taxon>Gammaproteobacteria</taxon>
        <taxon>SAR86 cluster</taxon>
    </lineage>
</organism>
<dbReference type="GO" id="GO:0019698">
    <property type="term" value="P:D-galacturonate catabolic process"/>
    <property type="evidence" value="ECO:0007669"/>
    <property type="project" value="TreeGrafter"/>
</dbReference>
<dbReference type="Pfam" id="PF01553">
    <property type="entry name" value="Acyltransferase"/>
    <property type="match status" value="1"/>
</dbReference>
<evidence type="ECO:0000259" key="1">
    <source>
        <dbReference type="Pfam" id="PF01553"/>
    </source>
</evidence>
<accession>A0A937I920</accession>
<dbReference type="EMBL" id="JADHQD010000016">
    <property type="protein sequence ID" value="MBL6818413.1"/>
    <property type="molecule type" value="Genomic_DNA"/>
</dbReference>
<dbReference type="PANTHER" id="PTHR30068">
    <property type="entry name" value="URONATE ISOMERASE"/>
    <property type="match status" value="1"/>
</dbReference>
<keyword evidence="2" id="KW-0012">Acyltransferase</keyword>